<dbReference type="Gene3D" id="3.20.20.70">
    <property type="entry name" value="Aldolase class I"/>
    <property type="match status" value="1"/>
</dbReference>
<dbReference type="GO" id="GO:0004332">
    <property type="term" value="F:fructose-bisphosphate aldolase activity"/>
    <property type="evidence" value="ECO:0007669"/>
    <property type="project" value="UniProtKB-EC"/>
</dbReference>
<dbReference type="AlphaFoldDB" id="A0AAW5JMC4"/>
<reference evidence="2" key="1">
    <citation type="submission" date="2022-06" db="EMBL/GenBank/DDBJ databases">
        <title>Isolation of gut microbiota from human fecal samples.</title>
        <authorList>
            <person name="Pamer E.G."/>
            <person name="Barat B."/>
            <person name="Waligurski E."/>
            <person name="Medina S."/>
            <person name="Paddock L."/>
            <person name="Mostad J."/>
        </authorList>
    </citation>
    <scope>NUCLEOTIDE SEQUENCE</scope>
    <source>
        <strain evidence="2">DFI.9.91</strain>
    </source>
</reference>
<sequence length="51" mass="5437">MFHGSSGVPGEDVQHAIKLGICKVNFATVSLCAGRRIGLVVKYQQRLPSAP</sequence>
<dbReference type="EMBL" id="JANFYS010000013">
    <property type="protein sequence ID" value="MCQ4770352.1"/>
    <property type="molecule type" value="Genomic_DNA"/>
</dbReference>
<organism evidence="2 3">
    <name type="scientific">Intestinimonas massiliensis</name>
    <name type="common">ex Afouda et al. 2020</name>
    <dbReference type="NCBI Taxonomy" id="1673721"/>
    <lineage>
        <taxon>Bacteria</taxon>
        <taxon>Bacillati</taxon>
        <taxon>Bacillota</taxon>
        <taxon>Clostridia</taxon>
        <taxon>Eubacteriales</taxon>
        <taxon>Intestinimonas</taxon>
    </lineage>
</organism>
<dbReference type="Pfam" id="PF01116">
    <property type="entry name" value="F_bP_aldolase"/>
    <property type="match status" value="1"/>
</dbReference>
<dbReference type="EC" id="4.1.2.13" evidence="2"/>
<name>A0AAW5JMC4_9FIRM</name>
<comment type="cofactor">
    <cofactor evidence="1">
        <name>Zn(2+)</name>
        <dbReference type="ChEBI" id="CHEBI:29105"/>
    </cofactor>
</comment>
<gene>
    <name evidence="2" type="ORF">NE579_07735</name>
</gene>
<evidence type="ECO:0000313" key="3">
    <source>
        <dbReference type="Proteomes" id="UP001204562"/>
    </source>
</evidence>
<dbReference type="GO" id="GO:0008270">
    <property type="term" value="F:zinc ion binding"/>
    <property type="evidence" value="ECO:0007669"/>
    <property type="project" value="InterPro"/>
</dbReference>
<protein>
    <submittedName>
        <fullName evidence="2">Class II fructose-bisphosphate aldolase</fullName>
        <ecNumber evidence="2">4.1.2.13</ecNumber>
    </submittedName>
</protein>
<dbReference type="SUPFAM" id="SSF51569">
    <property type="entry name" value="Aldolase"/>
    <property type="match status" value="1"/>
</dbReference>
<keyword evidence="2" id="KW-0456">Lyase</keyword>
<dbReference type="InterPro" id="IPR013785">
    <property type="entry name" value="Aldolase_TIM"/>
</dbReference>
<proteinExistence type="predicted"/>
<evidence type="ECO:0000313" key="2">
    <source>
        <dbReference type="EMBL" id="MCQ4770352.1"/>
    </source>
</evidence>
<comment type="caution">
    <text evidence="2">The sequence shown here is derived from an EMBL/GenBank/DDBJ whole genome shotgun (WGS) entry which is preliminary data.</text>
</comment>
<dbReference type="InterPro" id="IPR000771">
    <property type="entry name" value="FBA_II"/>
</dbReference>
<evidence type="ECO:0000256" key="1">
    <source>
        <dbReference type="ARBA" id="ARBA00001947"/>
    </source>
</evidence>
<dbReference type="Proteomes" id="UP001204562">
    <property type="component" value="Unassembled WGS sequence"/>
</dbReference>
<dbReference type="GO" id="GO:0005975">
    <property type="term" value="P:carbohydrate metabolic process"/>
    <property type="evidence" value="ECO:0007669"/>
    <property type="project" value="InterPro"/>
</dbReference>
<accession>A0AAW5JMC4</accession>